<organism evidence="4 6">
    <name type="scientific">Cucumis melo var. makuwa</name>
    <name type="common">Oriental melon</name>
    <dbReference type="NCBI Taxonomy" id="1194695"/>
    <lineage>
        <taxon>Eukaryota</taxon>
        <taxon>Viridiplantae</taxon>
        <taxon>Streptophyta</taxon>
        <taxon>Embryophyta</taxon>
        <taxon>Tracheophyta</taxon>
        <taxon>Spermatophyta</taxon>
        <taxon>Magnoliopsida</taxon>
        <taxon>eudicotyledons</taxon>
        <taxon>Gunneridae</taxon>
        <taxon>Pentapetalae</taxon>
        <taxon>rosids</taxon>
        <taxon>fabids</taxon>
        <taxon>Cucurbitales</taxon>
        <taxon>Cucurbitaceae</taxon>
        <taxon>Benincaseae</taxon>
        <taxon>Cucumis</taxon>
    </lineage>
</organism>
<sequence>MVNTRKGNYHAHSFDVVNEAPVSQSNMHCVRMRGRHFKSTLTQRMYHQPSEKPQLNAFESSHLSVHDEVIVESVAECVETAPIHSYESSSSKDIFVPTLGHPSATNEGAGQSRRSPPIKSSIQVDASVNDQHLVPKPDPIDESTENLGKKDAPTNKNPADADAHVEPTNTCATDTVEPDEWIVDEVNVSDKHHFYLSVMDLIVKADLSKTISNVGPFYPQLIREFIVNLPSEFNNPSSLNYQIVHILGLKFKISLEIINGFLGNNVESNSSPSNPSNEVLAFVLSRGTLSCWSVNGIPVLSLNVKYVILHKIGVANWFSSSRASSVSIALGTFLYQISNDETILVGLFIYNHLLRHVETFGVKIPIALLRFFSCLLIHLNVAVLTTLDAPGPKPKTLSLSYRLFQESHVPDIEHDMPSSRNPRMFDTEDLDEGVEGFFIHRDLASRIINTLIAESRALSTSINLLSK</sequence>
<dbReference type="Proteomes" id="UP000321393">
    <property type="component" value="Unassembled WGS sequence"/>
</dbReference>
<feature type="domain" description="Putative plant transposon protein" evidence="2">
    <location>
        <begin position="207"/>
        <end position="379"/>
    </location>
</feature>
<name>A0A5D3CAN5_CUCMM</name>
<evidence type="ECO:0000313" key="6">
    <source>
        <dbReference type="Proteomes" id="UP000321947"/>
    </source>
</evidence>
<gene>
    <name evidence="4" type="ORF">E5676_scaffold3734G00160</name>
    <name evidence="3" type="ORF">E6C27_scaffold24G004970</name>
</gene>
<dbReference type="EMBL" id="SSTD01012547">
    <property type="protein sequence ID" value="TYK08595.1"/>
    <property type="molecule type" value="Genomic_DNA"/>
</dbReference>
<feature type="compositionally biased region" description="Basic and acidic residues" evidence="1">
    <location>
        <begin position="147"/>
        <end position="165"/>
    </location>
</feature>
<feature type="compositionally biased region" description="Polar residues" evidence="1">
    <location>
        <begin position="103"/>
        <end position="130"/>
    </location>
</feature>
<accession>A0A5D3CAN5</accession>
<evidence type="ECO:0000313" key="3">
    <source>
        <dbReference type="EMBL" id="KAA0054676.1"/>
    </source>
</evidence>
<evidence type="ECO:0000259" key="2">
    <source>
        <dbReference type="Pfam" id="PF20167"/>
    </source>
</evidence>
<evidence type="ECO:0000313" key="5">
    <source>
        <dbReference type="Proteomes" id="UP000321393"/>
    </source>
</evidence>
<proteinExistence type="predicted"/>
<comment type="caution">
    <text evidence="4">The sequence shown here is derived from an EMBL/GenBank/DDBJ whole genome shotgun (WGS) entry which is preliminary data.</text>
</comment>
<dbReference type="Proteomes" id="UP000321947">
    <property type="component" value="Unassembled WGS sequence"/>
</dbReference>
<dbReference type="AlphaFoldDB" id="A0A5D3CAN5"/>
<feature type="region of interest" description="Disordered" evidence="1">
    <location>
        <begin position="94"/>
        <end position="171"/>
    </location>
</feature>
<dbReference type="EMBL" id="SSTE01008830">
    <property type="protein sequence ID" value="KAA0054676.1"/>
    <property type="molecule type" value="Genomic_DNA"/>
</dbReference>
<evidence type="ECO:0000313" key="4">
    <source>
        <dbReference type="EMBL" id="TYK08595.1"/>
    </source>
</evidence>
<dbReference type="Pfam" id="PF20167">
    <property type="entry name" value="Transposase_32"/>
    <property type="match status" value="1"/>
</dbReference>
<dbReference type="InterPro" id="IPR046796">
    <property type="entry name" value="Transposase_32_dom"/>
</dbReference>
<protein>
    <recommendedName>
        <fullName evidence="2">Putative plant transposon protein domain-containing protein</fullName>
    </recommendedName>
</protein>
<evidence type="ECO:0000256" key="1">
    <source>
        <dbReference type="SAM" id="MobiDB-lite"/>
    </source>
</evidence>
<reference evidence="5 6" key="1">
    <citation type="submission" date="2019-08" db="EMBL/GenBank/DDBJ databases">
        <title>Draft genome sequences of two oriental melons (Cucumis melo L. var makuwa).</title>
        <authorList>
            <person name="Kwon S.-Y."/>
        </authorList>
    </citation>
    <scope>NUCLEOTIDE SEQUENCE [LARGE SCALE GENOMIC DNA]</scope>
    <source>
        <strain evidence="6">cv. Chang Bougi</strain>
        <strain evidence="5">cv. SW 3</strain>
        <tissue evidence="4">Leaf</tissue>
    </source>
</reference>